<dbReference type="Proteomes" id="UP000015100">
    <property type="component" value="Unassembled WGS sequence"/>
</dbReference>
<dbReference type="SUPFAM" id="SSF47459">
    <property type="entry name" value="HLH, helix-loop-helix DNA-binding domain"/>
    <property type="match status" value="1"/>
</dbReference>
<dbReference type="PROSITE" id="PS50888">
    <property type="entry name" value="BHLH"/>
    <property type="match status" value="1"/>
</dbReference>
<dbReference type="GO" id="GO:0003677">
    <property type="term" value="F:DNA binding"/>
    <property type="evidence" value="ECO:0007669"/>
    <property type="project" value="UniProtKB-KW"/>
</dbReference>
<reference evidence="6" key="2">
    <citation type="submission" date="2013-04" db="EMBL/GenBank/DDBJ databases">
        <title>Genomic mechanisms accounting for the adaptation to parasitism in nematode-trapping fungi.</title>
        <authorList>
            <person name="Ahren D.G."/>
        </authorList>
    </citation>
    <scope>NUCLEOTIDE SEQUENCE [LARGE SCALE GENOMIC DNA]</scope>
    <source>
        <strain evidence="6">CBS 200.50</strain>
    </source>
</reference>
<dbReference type="GO" id="GO:0090575">
    <property type="term" value="C:RNA polymerase II transcription regulator complex"/>
    <property type="evidence" value="ECO:0007669"/>
    <property type="project" value="TreeGrafter"/>
</dbReference>
<dbReference type="Gene3D" id="4.10.280.10">
    <property type="entry name" value="Helix-loop-helix DNA-binding domain"/>
    <property type="match status" value="1"/>
</dbReference>
<dbReference type="PANTHER" id="PTHR10328">
    <property type="entry name" value="PROTEIN MAX MYC-ASSOCIATED FACTOR X"/>
    <property type="match status" value="1"/>
</dbReference>
<keyword evidence="1" id="KW-0238">DNA-binding</keyword>
<feature type="compositionally biased region" description="Polar residues" evidence="3">
    <location>
        <begin position="348"/>
        <end position="361"/>
    </location>
</feature>
<dbReference type="SMART" id="SM00353">
    <property type="entry name" value="HLH"/>
    <property type="match status" value="1"/>
</dbReference>
<feature type="compositionally biased region" description="Low complexity" evidence="3">
    <location>
        <begin position="48"/>
        <end position="61"/>
    </location>
</feature>
<evidence type="ECO:0000313" key="6">
    <source>
        <dbReference type="Proteomes" id="UP000015100"/>
    </source>
</evidence>
<dbReference type="Pfam" id="PF00010">
    <property type="entry name" value="HLH"/>
    <property type="match status" value="1"/>
</dbReference>
<evidence type="ECO:0000256" key="1">
    <source>
        <dbReference type="ARBA" id="ARBA00023125"/>
    </source>
</evidence>
<feature type="compositionally biased region" description="Polar residues" evidence="3">
    <location>
        <begin position="68"/>
        <end position="118"/>
    </location>
</feature>
<feature type="region of interest" description="Disordered" evidence="3">
    <location>
        <begin position="1"/>
        <end position="413"/>
    </location>
</feature>
<feature type="compositionally biased region" description="Low complexity" evidence="3">
    <location>
        <begin position="243"/>
        <end position="261"/>
    </location>
</feature>
<dbReference type="STRING" id="1284197.S8C1B4"/>
<dbReference type="InterPro" id="IPR036638">
    <property type="entry name" value="HLH_DNA-bd_sf"/>
</dbReference>
<dbReference type="GO" id="GO:0045944">
    <property type="term" value="P:positive regulation of transcription by RNA polymerase II"/>
    <property type="evidence" value="ECO:0007669"/>
    <property type="project" value="TreeGrafter"/>
</dbReference>
<organism evidence="5 6">
    <name type="scientific">Dactylellina haptotyla (strain CBS 200.50)</name>
    <name type="common">Nematode-trapping fungus</name>
    <name type="synonym">Monacrosporium haptotylum</name>
    <dbReference type="NCBI Taxonomy" id="1284197"/>
    <lineage>
        <taxon>Eukaryota</taxon>
        <taxon>Fungi</taxon>
        <taxon>Dikarya</taxon>
        <taxon>Ascomycota</taxon>
        <taxon>Pezizomycotina</taxon>
        <taxon>Orbiliomycetes</taxon>
        <taxon>Orbiliales</taxon>
        <taxon>Orbiliaceae</taxon>
        <taxon>Dactylellina</taxon>
    </lineage>
</organism>
<dbReference type="InterPro" id="IPR011598">
    <property type="entry name" value="bHLH_dom"/>
</dbReference>
<evidence type="ECO:0000256" key="2">
    <source>
        <dbReference type="ARBA" id="ARBA00023242"/>
    </source>
</evidence>
<gene>
    <name evidence="5" type="ORF">H072_4770</name>
</gene>
<dbReference type="OMA" id="WAFPDSA"/>
<feature type="compositionally biased region" description="Low complexity" evidence="3">
    <location>
        <begin position="141"/>
        <end position="153"/>
    </location>
</feature>
<dbReference type="GO" id="GO:0003700">
    <property type="term" value="F:DNA-binding transcription factor activity"/>
    <property type="evidence" value="ECO:0007669"/>
    <property type="project" value="TreeGrafter"/>
</dbReference>
<feature type="compositionally biased region" description="Polar residues" evidence="3">
    <location>
        <begin position="168"/>
        <end position="205"/>
    </location>
</feature>
<evidence type="ECO:0000313" key="5">
    <source>
        <dbReference type="EMBL" id="EPS41347.1"/>
    </source>
</evidence>
<feature type="compositionally biased region" description="Polar residues" evidence="3">
    <location>
        <begin position="394"/>
        <end position="409"/>
    </location>
</feature>
<reference evidence="5 6" key="1">
    <citation type="journal article" date="2013" name="PLoS Genet.">
        <title>Genomic mechanisms accounting for the adaptation to parasitism in nematode-trapping fungi.</title>
        <authorList>
            <person name="Meerupati T."/>
            <person name="Andersson K.M."/>
            <person name="Friman E."/>
            <person name="Kumar D."/>
            <person name="Tunlid A."/>
            <person name="Ahren D."/>
        </authorList>
    </citation>
    <scope>NUCLEOTIDE SEQUENCE [LARGE SCALE GENOMIC DNA]</scope>
    <source>
        <strain evidence="5 6">CBS 200.50</strain>
    </source>
</reference>
<dbReference type="HOGENOM" id="CLU_017046_1_0_1"/>
<keyword evidence="2" id="KW-0539">Nucleus</keyword>
<evidence type="ECO:0000259" key="4">
    <source>
        <dbReference type="PROSITE" id="PS50888"/>
    </source>
</evidence>
<dbReference type="EMBL" id="AQGS01000252">
    <property type="protein sequence ID" value="EPS41347.1"/>
    <property type="molecule type" value="Genomic_DNA"/>
</dbReference>
<feature type="region of interest" description="Disordered" evidence="3">
    <location>
        <begin position="505"/>
        <end position="568"/>
    </location>
</feature>
<dbReference type="OrthoDB" id="8964853at2759"/>
<dbReference type="eggNOG" id="KOG2483">
    <property type="taxonomic scope" value="Eukaryota"/>
</dbReference>
<feature type="compositionally biased region" description="Low complexity" evidence="3">
    <location>
        <begin position="362"/>
        <end position="372"/>
    </location>
</feature>
<evidence type="ECO:0000256" key="3">
    <source>
        <dbReference type="SAM" id="MobiDB-lite"/>
    </source>
</evidence>
<dbReference type="GO" id="GO:0046983">
    <property type="term" value="F:protein dimerization activity"/>
    <property type="evidence" value="ECO:0007669"/>
    <property type="project" value="InterPro"/>
</dbReference>
<feature type="compositionally biased region" description="Polar residues" evidence="3">
    <location>
        <begin position="31"/>
        <end position="40"/>
    </location>
</feature>
<feature type="domain" description="BHLH" evidence="4">
    <location>
        <begin position="413"/>
        <end position="464"/>
    </location>
</feature>
<feature type="compositionally biased region" description="Polar residues" evidence="3">
    <location>
        <begin position="514"/>
        <end position="525"/>
    </location>
</feature>
<accession>S8C1B4</accession>
<proteinExistence type="predicted"/>
<comment type="caution">
    <text evidence="5">The sequence shown here is derived from an EMBL/GenBank/DDBJ whole genome shotgun (WGS) entry which is preliminary data.</text>
</comment>
<sequence length="568" mass="60391">MSGGNQWEPRDGAHAGGSDGGSSPMAVEKQTLPSISNLTNSVPPLVPSPGSSGYSPSQSSVKTDTRDSGNWSMTTASNHSSFSSPMNLSAMTQDKPNSTAGRGSMLNPDSQRDSQSLNPPYGPPQSGRHNSHSPTAVASRLSNLSTTSLHSTTRPPPNVLTSPYGVDTSPSNSRRSSFDTRLSALQLNSAQGTPAASQVSLVSQLQRERSGGFGQGSPAPSIMEGGQHPYTPVSPSGHYPTPSVSSAGSGPRSSFGSSTWSNNLPPTSHASAAERPGARVAPPIIGSSRYPYPHPNAPSPTKGFPYAFPDPDAAGPTAPNSREGLSGTTGHTQIGGPGQAGRPYGYHQESSAPQHSQTSLYSQASNSTTASSHHAHPTFNQGSYQELHHHSLQRGPSSVGSPSPATPYSRTPELRISHKLAERKRRKEMKELFDELRDALPAERGGKSSKWEVLTKSIEYLNQIRHQQTALSDANHSLTSENQNLTSANDNLNRELERLRLELARARTGPPPNNDSHYAPTSNGDNYPPQHGQHYGGSHQPHQGYQPSQSRPPNSDGNQMQGIERSNY</sequence>
<dbReference type="PANTHER" id="PTHR10328:SF15">
    <property type="entry name" value="BHLH TRANSCRIPTION FACTOR"/>
    <property type="match status" value="1"/>
</dbReference>
<keyword evidence="6" id="KW-1185">Reference proteome</keyword>
<dbReference type="AlphaFoldDB" id="S8C1B4"/>
<protein>
    <recommendedName>
        <fullName evidence="4">BHLH domain-containing protein</fullName>
    </recommendedName>
</protein>
<name>S8C1B4_DACHA</name>
<feature type="compositionally biased region" description="Polar residues" evidence="3">
    <location>
        <begin position="540"/>
        <end position="568"/>
    </location>
</feature>